<dbReference type="PANTHER" id="PTHR35532:SF5">
    <property type="entry name" value="CARBOHYDRATE-BINDING DOMAIN-CONTAINING PROTEIN"/>
    <property type="match status" value="1"/>
</dbReference>
<dbReference type="RefSeq" id="WP_127074692.1">
    <property type="nucleotide sequence ID" value="NZ_CP032819.1"/>
</dbReference>
<keyword evidence="1" id="KW-0732">Signal</keyword>
<reference evidence="2 3" key="1">
    <citation type="submission" date="2018-10" db="EMBL/GenBank/DDBJ databases">
        <title>Butyricimonas faecalis sp. nov., isolated from human faeces and emended description of the genus Butyricimonas.</title>
        <authorList>
            <person name="Le Roy T."/>
            <person name="Van der Smissen P."/>
            <person name="Paquot A."/>
            <person name="Delzenne N."/>
            <person name="Muccioli G."/>
            <person name="Collet J.-F."/>
            <person name="Cani P.D."/>
        </authorList>
    </citation>
    <scope>NUCLEOTIDE SEQUENCE [LARGE SCALE GENOMIC DNA]</scope>
    <source>
        <strain evidence="2 3">H184</strain>
    </source>
</reference>
<keyword evidence="3" id="KW-1185">Reference proteome</keyword>
<protein>
    <recommendedName>
        <fullName evidence="4">Transglutaminase domain-containing protein</fullName>
    </recommendedName>
</protein>
<sequence>MTKSILYFSLICTLILACTRYPAGVEETLSQAGRNRGELKKVLNHYLEHPEDSLKYQAACFLIDNMKWHLSTEQAVFPDSSLFEWHTRFDSLYTNMMLGIPDSSLHTDRNRERYWQHSYVARQVASVFPPDTPTIVKGTFPDPRCISSAFLISHIENAFRAWHTSPYASYLTFEQFKEMILPYRAVTGYPFYENGQRLNDMFRKHLDQSDEKTYAKIINRYNLYKNGIHQMFPYYRQIQHVGTYDMFIGQNYDCISMADNFCHVFRAYGIPTAVDCNLSYREKSGRHFHCTLLDSTGKRSKYNQTTNHAASEPSTSASPSFFRNTFGAQDDSPFMLKAEGETLPDYFDTPCIREVTDENYRVTPVQLPIGKELSNNLVYLYTFNASQGLIPATWGTVDHQHRKARFKNAVYNVLYFPVYLKGDSIIPFASPFYITSPDTLYTSATLVPVSPEQPEKRGQLLLQRKYPEKKALKYRASQMIGGRFEAANREDFKDSVLLGTITTTPILNVQEITPETCRPFRYYRYVAPDSFPRSNMGLLEFLTDEYTPEDSLKPATALPVRSPGETDRERTEIRYCKLQADTSKYRRLRYTYAYYASMQYSSHEKIDLMPLKRPMKVKKIRYAPANAENHIVAGHTYQLMYWDNGWKNAGIRSARYNFLQFDNVPLDRIYWLRDLTAGREEHPFLYKDGKQLFIYHDTIVPRDTEFYHVKTHF</sequence>
<dbReference type="Gene3D" id="2.60.120.260">
    <property type="entry name" value="Galactose-binding domain-like"/>
    <property type="match status" value="1"/>
</dbReference>
<evidence type="ECO:0000256" key="1">
    <source>
        <dbReference type="SAM" id="SignalP"/>
    </source>
</evidence>
<evidence type="ECO:0008006" key="4">
    <source>
        <dbReference type="Google" id="ProtNLM"/>
    </source>
</evidence>
<dbReference type="PANTHER" id="PTHR35532">
    <property type="entry name" value="SIMILAR TO POLYHYDROXYALKANOATE DEPOLYMERASE"/>
    <property type="match status" value="1"/>
</dbReference>
<dbReference type="OrthoDB" id="679512at2"/>
<organism evidence="2 3">
    <name type="scientific">Butyricimonas faecalis</name>
    <dbReference type="NCBI Taxonomy" id="2093856"/>
    <lineage>
        <taxon>Bacteria</taxon>
        <taxon>Pseudomonadati</taxon>
        <taxon>Bacteroidota</taxon>
        <taxon>Bacteroidia</taxon>
        <taxon>Bacteroidales</taxon>
        <taxon>Odoribacteraceae</taxon>
        <taxon>Butyricimonas</taxon>
    </lineage>
</organism>
<dbReference type="KEGG" id="buy:D8S85_00505"/>
<dbReference type="Proteomes" id="UP000270673">
    <property type="component" value="Chromosome"/>
</dbReference>
<gene>
    <name evidence="2" type="ORF">D8S85_00505</name>
</gene>
<feature type="chain" id="PRO_5019108011" description="Transglutaminase domain-containing protein" evidence="1">
    <location>
        <begin position="24"/>
        <end position="713"/>
    </location>
</feature>
<evidence type="ECO:0000313" key="3">
    <source>
        <dbReference type="Proteomes" id="UP000270673"/>
    </source>
</evidence>
<dbReference type="PROSITE" id="PS51257">
    <property type="entry name" value="PROKAR_LIPOPROTEIN"/>
    <property type="match status" value="1"/>
</dbReference>
<dbReference type="AlphaFoldDB" id="A0A3S9VNR9"/>
<feature type="signal peptide" evidence="1">
    <location>
        <begin position="1"/>
        <end position="23"/>
    </location>
</feature>
<proteinExistence type="predicted"/>
<accession>A0A3S9VNR9</accession>
<evidence type="ECO:0000313" key="2">
    <source>
        <dbReference type="EMBL" id="AZS28177.1"/>
    </source>
</evidence>
<dbReference type="EMBL" id="CP032819">
    <property type="protein sequence ID" value="AZS28177.1"/>
    <property type="molecule type" value="Genomic_DNA"/>
</dbReference>
<name>A0A3S9VNR9_9BACT</name>